<gene>
    <name evidence="3" type="ORF">RDB_LOCUS155480</name>
</gene>
<accession>A0A8H3D902</accession>
<evidence type="ECO:0000256" key="1">
    <source>
        <dbReference type="SAM" id="MobiDB-lite"/>
    </source>
</evidence>
<organism evidence="3 4">
    <name type="scientific">Rhizoctonia solani</name>
    <dbReference type="NCBI Taxonomy" id="456999"/>
    <lineage>
        <taxon>Eukaryota</taxon>
        <taxon>Fungi</taxon>
        <taxon>Dikarya</taxon>
        <taxon>Basidiomycota</taxon>
        <taxon>Agaricomycotina</taxon>
        <taxon>Agaricomycetes</taxon>
        <taxon>Cantharellales</taxon>
        <taxon>Ceratobasidiaceae</taxon>
        <taxon>Rhizoctonia</taxon>
    </lineage>
</organism>
<evidence type="ECO:0000313" key="3">
    <source>
        <dbReference type="EMBL" id="CAE6513056.1"/>
    </source>
</evidence>
<comment type="caution">
    <text evidence="3">The sequence shown here is derived from an EMBL/GenBank/DDBJ whole genome shotgun (WGS) entry which is preliminary data.</text>
</comment>
<feature type="domain" description="Fungal-type protein kinase" evidence="2">
    <location>
        <begin position="364"/>
        <end position="582"/>
    </location>
</feature>
<feature type="region of interest" description="Disordered" evidence="1">
    <location>
        <begin position="721"/>
        <end position="761"/>
    </location>
</feature>
<dbReference type="InterPro" id="IPR040976">
    <property type="entry name" value="Pkinase_fungal"/>
</dbReference>
<protein>
    <recommendedName>
        <fullName evidence="2">Fungal-type protein kinase domain-containing protein</fullName>
    </recommendedName>
</protein>
<proteinExistence type="predicted"/>
<dbReference type="Pfam" id="PF17667">
    <property type="entry name" value="Pkinase_fungal"/>
    <property type="match status" value="1"/>
</dbReference>
<dbReference type="Proteomes" id="UP000663843">
    <property type="component" value="Unassembled WGS sequence"/>
</dbReference>
<name>A0A8H3D902_9AGAM</name>
<evidence type="ECO:0000259" key="2">
    <source>
        <dbReference type="Pfam" id="PF17667"/>
    </source>
</evidence>
<evidence type="ECO:0000313" key="4">
    <source>
        <dbReference type="Proteomes" id="UP000663843"/>
    </source>
</evidence>
<dbReference type="EMBL" id="CAJMWT010006133">
    <property type="protein sequence ID" value="CAE6513056.1"/>
    <property type="molecule type" value="Genomic_DNA"/>
</dbReference>
<feature type="compositionally biased region" description="Low complexity" evidence="1">
    <location>
        <begin position="35"/>
        <end position="44"/>
    </location>
</feature>
<sequence>MAQVVTAVEKEDKAGKQPWMRLCYNPIYSTTINHTSMTSNHSSSPIKPGHSPSGKALDAAKLLRDTGAVTEVPYDDFLTNYLPTRCEQPQGELSWDQRQQELVQNIRAVQPGNEKKLYTDSAPLLCLCNTTSKRIFDSLPVVDRPQTVPVFYYSHEKRLVNPFSGSLLAPDIVVVYEKLESLERLIVLPDLKPPSHNWSSIAAVGEVKVDKDATYQTANYLWNQLQLRPDLHSVIGFSADSSKVEWTPGPLHAFIRQLYQGTPRDTSIINLTPMDLKPSWCFKIDDDIFVTIGATPDPGLGQRRFTAIVKHAQTGARWFIKDIYRDTGRRFFEGTLYDKAHSGQILPGLMYADHHGYVLDENKKVFKTASSQQADEEREPTYRSKMRVATQDVGQALSEAQTLGEFLAVMYDVCVVQRNLYRKSKILHRDISDNNIMIAPKDDKRFHGRCDGGYDEVKYLNQVLTLAKEPRPACLVIDLGNGADLESPSIDPELLAKRTGTPKFIARSVSKGRLLYLNSSDVVTMPRLTGESLQLYTACGDSEYEEYNRSVDDGFPQDPDGAKFAHQLFHDAESTFWVIAWFLARAAPKAYQKETQWNPEFRRFVNGMKSHRPASDDPDPRSDFYPVPEYWKEILHPELASMAPMLSAMHKYILPEWGYRPELDAEHAHQALMRLLLAEIVRIRDKKADIEFAPGIRALPLPAPSTKSKLTSSISNTLTTASSLSAPVNKKRSRSQEDDGTESDVGLRPSPRLAQLKLDDTGETIKTLREKARGYPWFQRQTWLKRPECGPSTNTAL</sequence>
<dbReference type="AlphaFoldDB" id="A0A8H3D902"/>
<reference evidence="3" key="1">
    <citation type="submission" date="2021-01" db="EMBL/GenBank/DDBJ databases">
        <authorList>
            <person name="Kaushik A."/>
        </authorList>
    </citation>
    <scope>NUCLEOTIDE SEQUENCE</scope>
    <source>
        <strain evidence="3">AG2-2IIIB</strain>
    </source>
</reference>
<feature type="region of interest" description="Disordered" evidence="1">
    <location>
        <begin position="35"/>
        <end position="55"/>
    </location>
</feature>